<feature type="compositionally biased region" description="Polar residues" evidence="1">
    <location>
        <begin position="194"/>
        <end position="205"/>
    </location>
</feature>
<keyword evidence="3" id="KW-1185">Reference proteome</keyword>
<reference key="2">
    <citation type="submission" date="2011-10" db="EMBL/GenBank/DDBJ databases">
        <title>The genome and transcriptome sequence of Clonorchis sinensis provide insights into the carcinogenic liver fluke.</title>
        <authorList>
            <person name="Wang X."/>
            <person name="Huang Y."/>
            <person name="Chen W."/>
            <person name="Liu H."/>
            <person name="Guo L."/>
            <person name="Chen Y."/>
            <person name="Luo F."/>
            <person name="Zhou W."/>
            <person name="Sun J."/>
            <person name="Mao Q."/>
            <person name="Liang P."/>
            <person name="Zhou C."/>
            <person name="Tian Y."/>
            <person name="Men J."/>
            <person name="Lv X."/>
            <person name="Huang L."/>
            <person name="Zhou J."/>
            <person name="Hu Y."/>
            <person name="Li R."/>
            <person name="Zhang F."/>
            <person name="Lei H."/>
            <person name="Li X."/>
            <person name="Hu X."/>
            <person name="Liang C."/>
            <person name="Xu J."/>
            <person name="Wu Z."/>
            <person name="Yu X."/>
        </authorList>
    </citation>
    <scope>NUCLEOTIDE SEQUENCE</scope>
    <source>
        <strain>Henan</strain>
    </source>
</reference>
<feature type="compositionally biased region" description="Polar residues" evidence="1">
    <location>
        <begin position="71"/>
        <end position="84"/>
    </location>
</feature>
<reference evidence="2" key="1">
    <citation type="journal article" date="2011" name="Genome Biol.">
        <title>The draft genome of the carcinogenic human liver fluke Clonorchis sinensis.</title>
        <authorList>
            <person name="Wang X."/>
            <person name="Chen W."/>
            <person name="Huang Y."/>
            <person name="Sun J."/>
            <person name="Men J."/>
            <person name="Liu H."/>
            <person name="Luo F."/>
            <person name="Guo L."/>
            <person name="Lv X."/>
            <person name="Deng C."/>
            <person name="Zhou C."/>
            <person name="Fan Y."/>
            <person name="Li X."/>
            <person name="Huang L."/>
            <person name="Hu Y."/>
            <person name="Liang C."/>
            <person name="Hu X."/>
            <person name="Xu J."/>
            <person name="Yu X."/>
        </authorList>
    </citation>
    <scope>NUCLEOTIDE SEQUENCE [LARGE SCALE GENOMIC DNA]</scope>
    <source>
        <strain evidence="2">Henan</strain>
    </source>
</reference>
<feature type="region of interest" description="Disordered" evidence="1">
    <location>
        <begin position="172"/>
        <end position="205"/>
    </location>
</feature>
<organism evidence="2 3">
    <name type="scientific">Clonorchis sinensis</name>
    <name type="common">Chinese liver fluke</name>
    <dbReference type="NCBI Taxonomy" id="79923"/>
    <lineage>
        <taxon>Eukaryota</taxon>
        <taxon>Metazoa</taxon>
        <taxon>Spiralia</taxon>
        <taxon>Lophotrochozoa</taxon>
        <taxon>Platyhelminthes</taxon>
        <taxon>Trematoda</taxon>
        <taxon>Digenea</taxon>
        <taxon>Opisthorchiida</taxon>
        <taxon>Opisthorchiata</taxon>
        <taxon>Opisthorchiidae</taxon>
        <taxon>Clonorchis</taxon>
    </lineage>
</organism>
<name>G7YTL4_CLOSI</name>
<protein>
    <submittedName>
        <fullName evidence="2">Gap-Pol polyprotein</fullName>
    </submittedName>
</protein>
<dbReference type="EMBL" id="DF144210">
    <property type="protein sequence ID" value="GAA56294.1"/>
    <property type="molecule type" value="Genomic_DNA"/>
</dbReference>
<evidence type="ECO:0000256" key="1">
    <source>
        <dbReference type="SAM" id="MobiDB-lite"/>
    </source>
</evidence>
<evidence type="ECO:0000313" key="3">
    <source>
        <dbReference type="Proteomes" id="UP000008909"/>
    </source>
</evidence>
<feature type="compositionally biased region" description="Polar residues" evidence="1">
    <location>
        <begin position="173"/>
        <end position="186"/>
    </location>
</feature>
<proteinExistence type="predicted"/>
<dbReference type="Proteomes" id="UP000008909">
    <property type="component" value="Unassembled WGS sequence"/>
</dbReference>
<feature type="region of interest" description="Disordered" evidence="1">
    <location>
        <begin position="49"/>
        <end position="87"/>
    </location>
</feature>
<sequence length="456" mass="50629">MYDVSVGPDIWTRHKNQLRPRHLSEPPPSHSSLPFDILLDTFELKAATPDETQPAAQDASAKSFTKKMDGSPSTPNHPYSNGSQKGPLLTFFLKGRSGGARVIPGDSCARSHQGHVLRKRGSVMYDVSVGPDIWTRHKNQLRPRHLSEPPPSHSSLPFDILLDTFELKAATPDETQPAAQDASAKSFTKKMDGSPSTPNHPYSNGSQKGPLLTFFLKGSSTWNRLRVSLLGSPTDVHFISRGDDFFNLLRPLLSLNFINAVNDLLLLTVTLILGTNTDVFDWPYFCFFFIENLYVSIDNHTAQARTIFEKLIGVGTNQDEMLVTIDVSSLFSSACLKFVKTAGTGISDYPGGELDVHTIIFAETCKNRGRIIHVGKKNVGTYLPDNGGQHLTRLNAQMKKRRQASLEYYSKPGAHALAVNTEHYAKFGETPSPLIKLMGLTVCSERKQRIRLRWPQ</sequence>
<dbReference type="AlphaFoldDB" id="G7YTL4"/>
<evidence type="ECO:0000313" key="2">
    <source>
        <dbReference type="EMBL" id="GAA56294.1"/>
    </source>
</evidence>
<gene>
    <name evidence="2" type="ORF">CLF_110525</name>
</gene>
<feature type="compositionally biased region" description="Polar residues" evidence="1">
    <location>
        <begin position="50"/>
        <end position="63"/>
    </location>
</feature>
<accession>G7YTL4</accession>